<accession>A0A2P2FF76</accession>
<dbReference type="AlphaFoldDB" id="A0A2P2FF76"/>
<dbReference type="GO" id="GO:0030313">
    <property type="term" value="C:cell envelope"/>
    <property type="evidence" value="ECO:0007669"/>
    <property type="project" value="UniProtKB-SubCell"/>
</dbReference>
<evidence type="ECO:0000256" key="4">
    <source>
        <dbReference type="ARBA" id="ARBA00022729"/>
    </source>
</evidence>
<dbReference type="InterPro" id="IPR050490">
    <property type="entry name" value="Bact_solute-bd_prot1"/>
</dbReference>
<sequence>MRRTPDGRVVVRVWFADYPFQTYDGRPFLDPVRDRAEEFGRAHPDYLIEVTGHPFPAMAEEVARAAEPPDVAGYYASASRLALDTLDRDGLPMFTSVERAVAGREEILGEPVVLNDLEPALREAYTGRGGELLSQPFSVTTFLLYANMDLLRAAGITEIPRTWAEIAAACQKIGPGSITWPIHGWLVQQAVSAQGGVFADNGNGRDGRANRVELDSPEMLAWVDWCRRLHKDGLYHYTGTQGDWMGNFQAFASGRTAFVVDSSKAAWDLVRTGRGQGFEVGVGPMPRNENAPYAGNPVSGDSLWLARDIDPVTRDGALAFLQYLANPVNAAAWHRAHGFVPVTGTADLLLADQGWFAEHPYQRAGTEQLRSGDGSAAARGPVIGPSAGVNAAMTQALEDVLVRDAVPAERFRQATEEAQRLLDDYNADCDVPRTPSSLSIG</sequence>
<evidence type="ECO:0000256" key="3">
    <source>
        <dbReference type="ARBA" id="ARBA00022448"/>
    </source>
</evidence>
<dbReference type="PANTHER" id="PTHR43649">
    <property type="entry name" value="ARABINOSE-BINDING PROTEIN-RELATED"/>
    <property type="match status" value="1"/>
</dbReference>
<gene>
    <name evidence="5" type="ORF">BB31_41840</name>
</gene>
<dbReference type="Gene3D" id="3.40.190.10">
    <property type="entry name" value="Periplasmic binding protein-like II"/>
    <property type="match status" value="2"/>
</dbReference>
<proteinExistence type="inferred from homology"/>
<keyword evidence="3" id="KW-0813">Transport</keyword>
<comment type="similarity">
    <text evidence="2">Belongs to the bacterial solute-binding protein 1 family.</text>
</comment>
<comment type="subcellular location">
    <subcellularLocation>
        <location evidence="1">Cell envelope</location>
    </subcellularLocation>
</comment>
<evidence type="ECO:0008006" key="7">
    <source>
        <dbReference type="Google" id="ProtNLM"/>
    </source>
</evidence>
<name>A0A2P2FF76_AMYLU</name>
<evidence type="ECO:0000313" key="6">
    <source>
        <dbReference type="Proteomes" id="UP000256220"/>
    </source>
</evidence>
<dbReference type="PANTHER" id="PTHR43649:SF31">
    <property type="entry name" value="SN-GLYCEROL-3-PHOSPHATE-BINDING PERIPLASMIC PROTEIN UGPB"/>
    <property type="match status" value="1"/>
</dbReference>
<evidence type="ECO:0000256" key="2">
    <source>
        <dbReference type="ARBA" id="ARBA00008520"/>
    </source>
</evidence>
<comment type="caution">
    <text evidence="5">The sequence shown here is derived from an EMBL/GenBank/DDBJ whole genome shotgun (WGS) entry which is preliminary data.</text>
</comment>
<evidence type="ECO:0000313" key="5">
    <source>
        <dbReference type="EMBL" id="KFU75377.1"/>
    </source>
</evidence>
<evidence type="ECO:0000256" key="1">
    <source>
        <dbReference type="ARBA" id="ARBA00004196"/>
    </source>
</evidence>
<reference evidence="5 6" key="1">
    <citation type="journal article" date="2014" name="Genome Announc.">
        <title>Draft Genome Sequence of Amycolatopsis lurida NRRL 2430, Producer of the Glycopeptide Family Antibiotic Ristocetin.</title>
        <authorList>
            <person name="Kwun M.J."/>
            <person name="Hong H.J."/>
        </authorList>
    </citation>
    <scope>NUCLEOTIDE SEQUENCE [LARGE SCALE GENOMIC DNA]</scope>
    <source>
        <strain evidence="5 6">NRRL 2430</strain>
    </source>
</reference>
<dbReference type="InterPro" id="IPR006059">
    <property type="entry name" value="SBP"/>
</dbReference>
<organism evidence="5 6">
    <name type="scientific">Amycolatopsis lurida NRRL 2430</name>
    <dbReference type="NCBI Taxonomy" id="1460371"/>
    <lineage>
        <taxon>Bacteria</taxon>
        <taxon>Bacillati</taxon>
        <taxon>Actinomycetota</taxon>
        <taxon>Actinomycetes</taxon>
        <taxon>Pseudonocardiales</taxon>
        <taxon>Pseudonocardiaceae</taxon>
        <taxon>Amycolatopsis</taxon>
    </lineage>
</organism>
<keyword evidence="4" id="KW-0732">Signal</keyword>
<dbReference type="EMBL" id="JFBM01000072">
    <property type="protein sequence ID" value="KFU75377.1"/>
    <property type="molecule type" value="Genomic_DNA"/>
</dbReference>
<protein>
    <recommendedName>
        <fullName evidence="7">Phosphate ABC transporter</fullName>
    </recommendedName>
</protein>
<keyword evidence="6" id="KW-1185">Reference proteome</keyword>
<dbReference type="Proteomes" id="UP000256220">
    <property type="component" value="Unassembled WGS sequence"/>
</dbReference>
<dbReference type="Pfam" id="PF13416">
    <property type="entry name" value="SBP_bac_8"/>
    <property type="match status" value="1"/>
</dbReference>
<dbReference type="SUPFAM" id="SSF53850">
    <property type="entry name" value="Periplasmic binding protein-like II"/>
    <property type="match status" value="1"/>
</dbReference>